<feature type="compositionally biased region" description="Basic and acidic residues" evidence="5">
    <location>
        <begin position="285"/>
        <end position="304"/>
    </location>
</feature>
<sequence>WATTVFPGYPSPLIASTLSTLSVTPYFSTSEKESSDIQENSFSYENFHFDFEDSLRLHQSEHQFLLSHQGFLRADIASRTGRGKHSIVCRHWLKGMCMKGDFCDFLHQLDYARMPVCRHFVKYRYCADLKRGLCLFKHPLETSNLEEPAGAIGAELSGGGDGLDIYSDNFGRLTEYPARSANAASFEGQTQTQAECIHYFLGFCKLGPKCRKKHTSLDPSKLPEMLPDWFLSVLLANKEIFPSQVDSATQVAIEKVSQDCSRLNSSVATSNIGGGLQHTSNRGMTSKEEGWESRQSNKKEKSGEFPRPVGEASKEIETPMEHTIAGLTDALGNAAMPTDSIKCFIIKCNQMTNIYYSVQFGIWATGRSNTRKLCDAFRANQHVVLLFSANESGGFQGYGRMMSLPVQGLHDGIWGNISVKLGGNFRVQWLKQCKVEFEEFGYITNPYNQDLPLKKSRDGTELPLNIAEKLCGMMAAASDEDLLAGTHLEKSTRIDHKTFFVDLAKKGLLENANTQKGSTGTKRAGESTTASVESSTSSARPSLPTQFHSAHETGYASAAQFQPPYYYNSQAVSHGARNFAAADNSMGCTSAVVNFPTPNPSSTFVPRGGPWDESSFYYDNTQFAASNTGMNSFMMGRSEGAPQRRGAIPYMNIAPTDSYSSQGRCLQQFDQVLPPHAQIHYYENAPASLPYPMPHHHRPPP</sequence>
<feature type="zinc finger region" description="C3H1-type" evidence="4">
    <location>
        <begin position="190"/>
        <end position="217"/>
    </location>
</feature>
<dbReference type="EMBL" id="JADAQX010000858">
    <property type="protein sequence ID" value="KAF8819259.1"/>
    <property type="molecule type" value="Genomic_DNA"/>
</dbReference>
<organism evidence="8 9">
    <name type="scientific">Cardiosporidium cionae</name>
    <dbReference type="NCBI Taxonomy" id="476202"/>
    <lineage>
        <taxon>Eukaryota</taxon>
        <taxon>Sar</taxon>
        <taxon>Alveolata</taxon>
        <taxon>Apicomplexa</taxon>
        <taxon>Aconoidasida</taxon>
        <taxon>Nephromycida</taxon>
        <taxon>Cardiosporidium</taxon>
    </lineage>
</organism>
<proteinExistence type="predicted"/>
<feature type="compositionally biased region" description="Low complexity" evidence="5">
    <location>
        <begin position="526"/>
        <end position="539"/>
    </location>
</feature>
<feature type="domain" description="C3H1-type" evidence="6">
    <location>
        <begin position="83"/>
        <end position="110"/>
    </location>
</feature>
<dbReference type="Gene3D" id="4.10.1000.10">
    <property type="entry name" value="Zinc finger, CCCH-type"/>
    <property type="match status" value="1"/>
</dbReference>
<dbReference type="SMART" id="SM00356">
    <property type="entry name" value="ZnF_C3H1"/>
    <property type="match status" value="3"/>
</dbReference>
<feature type="compositionally biased region" description="Polar residues" evidence="5">
    <location>
        <begin position="271"/>
        <end position="284"/>
    </location>
</feature>
<dbReference type="PANTHER" id="PTHR12357">
    <property type="entry name" value="YTH YT521-B HOMOLOGY DOMAIN-CONTAINING"/>
    <property type="match status" value="1"/>
</dbReference>
<feature type="non-terminal residue" evidence="8">
    <location>
        <position position="1"/>
    </location>
</feature>
<dbReference type="InterPro" id="IPR007275">
    <property type="entry name" value="YTH_domain"/>
</dbReference>
<evidence type="ECO:0000256" key="1">
    <source>
        <dbReference type="ARBA" id="ARBA00022723"/>
    </source>
</evidence>
<feature type="region of interest" description="Disordered" evidence="5">
    <location>
        <begin position="271"/>
        <end position="309"/>
    </location>
</feature>
<dbReference type="CDD" id="cd21134">
    <property type="entry name" value="YTH"/>
    <property type="match status" value="1"/>
</dbReference>
<feature type="zinc finger region" description="C3H1-type" evidence="4">
    <location>
        <begin position="83"/>
        <end position="110"/>
    </location>
</feature>
<keyword evidence="9" id="KW-1185">Reference proteome</keyword>
<evidence type="ECO:0000313" key="8">
    <source>
        <dbReference type="EMBL" id="KAF8819259.1"/>
    </source>
</evidence>
<evidence type="ECO:0000256" key="4">
    <source>
        <dbReference type="PROSITE-ProRule" id="PRU00723"/>
    </source>
</evidence>
<feature type="region of interest" description="Disordered" evidence="5">
    <location>
        <begin position="512"/>
        <end position="551"/>
    </location>
</feature>
<dbReference type="SUPFAM" id="SSF90229">
    <property type="entry name" value="CCCH zinc finger"/>
    <property type="match status" value="1"/>
</dbReference>
<evidence type="ECO:0000256" key="2">
    <source>
        <dbReference type="ARBA" id="ARBA00022771"/>
    </source>
</evidence>
<dbReference type="PROSITE" id="PS50103">
    <property type="entry name" value="ZF_C3H1"/>
    <property type="match status" value="2"/>
</dbReference>
<dbReference type="InterPro" id="IPR036855">
    <property type="entry name" value="Znf_CCCH_sf"/>
</dbReference>
<keyword evidence="3 4" id="KW-0862">Zinc</keyword>
<feature type="domain" description="YTH" evidence="7">
    <location>
        <begin position="341"/>
        <end position="474"/>
    </location>
</feature>
<dbReference type="InterPro" id="IPR045168">
    <property type="entry name" value="YTH_prot"/>
</dbReference>
<evidence type="ECO:0000259" key="7">
    <source>
        <dbReference type="PROSITE" id="PS50882"/>
    </source>
</evidence>
<dbReference type="Pfam" id="PF04146">
    <property type="entry name" value="YTH"/>
    <property type="match status" value="1"/>
</dbReference>
<comment type="caution">
    <text evidence="8">The sequence shown here is derived from an EMBL/GenBank/DDBJ whole genome shotgun (WGS) entry which is preliminary data.</text>
</comment>
<dbReference type="PROSITE" id="PS50882">
    <property type="entry name" value="YTH"/>
    <property type="match status" value="1"/>
</dbReference>
<dbReference type="Gene3D" id="3.10.590.10">
    <property type="entry name" value="ph1033 like domains"/>
    <property type="match status" value="1"/>
</dbReference>
<feature type="compositionally biased region" description="Polar residues" evidence="5">
    <location>
        <begin position="512"/>
        <end position="521"/>
    </location>
</feature>
<protein>
    <submittedName>
        <fullName evidence="8">Zinc finger (CCCH type) motif-containing protein</fullName>
    </submittedName>
</protein>
<evidence type="ECO:0000259" key="6">
    <source>
        <dbReference type="PROSITE" id="PS50103"/>
    </source>
</evidence>
<name>A0ABQ7J5H2_9APIC</name>
<evidence type="ECO:0000256" key="5">
    <source>
        <dbReference type="SAM" id="MobiDB-lite"/>
    </source>
</evidence>
<feature type="domain" description="C3H1-type" evidence="6">
    <location>
        <begin position="190"/>
        <end position="217"/>
    </location>
</feature>
<reference evidence="8 9" key="1">
    <citation type="journal article" date="2020" name="bioRxiv">
        <title>Metabolic contributions of an alphaproteobacterial endosymbiont in the apicomplexan Cardiosporidium cionae.</title>
        <authorList>
            <person name="Hunter E.S."/>
            <person name="Paight C.J."/>
            <person name="Lane C.E."/>
        </authorList>
    </citation>
    <scope>NUCLEOTIDE SEQUENCE [LARGE SCALE GENOMIC DNA]</scope>
    <source>
        <strain evidence="8">ESH_2018</strain>
    </source>
</reference>
<dbReference type="InterPro" id="IPR000571">
    <property type="entry name" value="Znf_CCCH"/>
</dbReference>
<evidence type="ECO:0000256" key="3">
    <source>
        <dbReference type="ARBA" id="ARBA00022833"/>
    </source>
</evidence>
<gene>
    <name evidence="8" type="ORF">IE077_001314</name>
</gene>
<dbReference type="Proteomes" id="UP000823046">
    <property type="component" value="Unassembled WGS sequence"/>
</dbReference>
<keyword evidence="1 4" id="KW-0479">Metal-binding</keyword>
<keyword evidence="2 4" id="KW-0863">Zinc-finger</keyword>
<accession>A0ABQ7J5H2</accession>
<evidence type="ECO:0000313" key="9">
    <source>
        <dbReference type="Proteomes" id="UP000823046"/>
    </source>
</evidence>
<dbReference type="PANTHER" id="PTHR12357:SF3">
    <property type="entry name" value="YTH DOMAIN-CONTAINING PROTEIN 1"/>
    <property type="match status" value="1"/>
</dbReference>